<proteinExistence type="predicted"/>
<accession>A0ABQ4Y3P1</accession>
<feature type="region of interest" description="Disordered" evidence="1">
    <location>
        <begin position="1"/>
        <end position="52"/>
    </location>
</feature>
<feature type="compositionally biased region" description="Basic and acidic residues" evidence="1">
    <location>
        <begin position="1"/>
        <end position="21"/>
    </location>
</feature>
<feature type="compositionally biased region" description="Polar residues" evidence="1">
    <location>
        <begin position="38"/>
        <end position="52"/>
    </location>
</feature>
<sequence length="436" mass="52673">MFNSNHDDHQEDDAPPKGEKREKRRRTSKRSKSARGLSSKQPAQISETYVSKRQQKQQEWDTWVEELVSDVDEMIPEDESYNIVIEFQDVDKYVSTIYDHERMEATLKDMMSSQFRDAEEPQRNPNEPPRYLCNKDLFYLKNGNTEERQYVLSLHKIHVVPFPEDLEEKMKHWVKKEFKTFNEEAQLSIQHWKYSWHKRLYKINHRRVRANLEEYFSNHKIVEVVRVTTEQYHGFHFLEQITVMRENDKPDSFLVADFKYLNKNDTKDLYYLCRNKKVNYRENKLLNSLMTFIRSHVIWERVHDFQLGIESYQIRVNLTAPTLTFPGIEAYDPYSIVDKPSTYLIYLNSKNEKRVMYLVEIVKFCDATLERVLNEVKLRIFETEFLKKAPLVGDLNLDIMKTYVIEITKRLRHQEQMRRWESFVNGRPILLTMWRQ</sequence>
<protein>
    <submittedName>
        <fullName evidence="2">Uncharacterized protein</fullName>
    </submittedName>
</protein>
<dbReference type="Proteomes" id="UP001151760">
    <property type="component" value="Unassembled WGS sequence"/>
</dbReference>
<comment type="caution">
    <text evidence="2">The sequence shown here is derived from an EMBL/GenBank/DDBJ whole genome shotgun (WGS) entry which is preliminary data.</text>
</comment>
<organism evidence="2 3">
    <name type="scientific">Tanacetum coccineum</name>
    <dbReference type="NCBI Taxonomy" id="301880"/>
    <lineage>
        <taxon>Eukaryota</taxon>
        <taxon>Viridiplantae</taxon>
        <taxon>Streptophyta</taxon>
        <taxon>Embryophyta</taxon>
        <taxon>Tracheophyta</taxon>
        <taxon>Spermatophyta</taxon>
        <taxon>Magnoliopsida</taxon>
        <taxon>eudicotyledons</taxon>
        <taxon>Gunneridae</taxon>
        <taxon>Pentapetalae</taxon>
        <taxon>asterids</taxon>
        <taxon>campanulids</taxon>
        <taxon>Asterales</taxon>
        <taxon>Asteraceae</taxon>
        <taxon>Asteroideae</taxon>
        <taxon>Anthemideae</taxon>
        <taxon>Anthemidinae</taxon>
        <taxon>Tanacetum</taxon>
    </lineage>
</organism>
<evidence type="ECO:0000256" key="1">
    <source>
        <dbReference type="SAM" id="MobiDB-lite"/>
    </source>
</evidence>
<dbReference type="EMBL" id="BQNB010010068">
    <property type="protein sequence ID" value="GJS72279.1"/>
    <property type="molecule type" value="Genomic_DNA"/>
</dbReference>
<reference evidence="2" key="1">
    <citation type="journal article" date="2022" name="Int. J. Mol. Sci.">
        <title>Draft Genome of Tanacetum Coccineum: Genomic Comparison of Closely Related Tanacetum-Family Plants.</title>
        <authorList>
            <person name="Yamashiro T."/>
            <person name="Shiraishi A."/>
            <person name="Nakayama K."/>
            <person name="Satake H."/>
        </authorList>
    </citation>
    <scope>NUCLEOTIDE SEQUENCE</scope>
</reference>
<keyword evidence="3" id="KW-1185">Reference proteome</keyword>
<gene>
    <name evidence="2" type="ORF">Tco_0705120</name>
</gene>
<reference evidence="2" key="2">
    <citation type="submission" date="2022-01" db="EMBL/GenBank/DDBJ databases">
        <authorList>
            <person name="Yamashiro T."/>
            <person name="Shiraishi A."/>
            <person name="Satake H."/>
            <person name="Nakayama K."/>
        </authorList>
    </citation>
    <scope>NUCLEOTIDE SEQUENCE</scope>
</reference>
<name>A0ABQ4Y3P1_9ASTR</name>
<evidence type="ECO:0000313" key="3">
    <source>
        <dbReference type="Proteomes" id="UP001151760"/>
    </source>
</evidence>
<evidence type="ECO:0000313" key="2">
    <source>
        <dbReference type="EMBL" id="GJS72279.1"/>
    </source>
</evidence>
<feature type="compositionally biased region" description="Basic residues" evidence="1">
    <location>
        <begin position="22"/>
        <end position="33"/>
    </location>
</feature>